<dbReference type="InterPro" id="IPR020568">
    <property type="entry name" value="Ribosomal_Su5_D2-typ_SF"/>
</dbReference>
<dbReference type="GO" id="GO:0034473">
    <property type="term" value="P:U1 snRNA 3'-end processing"/>
    <property type="evidence" value="ECO:0007669"/>
    <property type="project" value="TreeGrafter"/>
</dbReference>
<dbReference type="STRING" id="857566.A0A1E3PDP4"/>
<evidence type="ECO:0000259" key="10">
    <source>
        <dbReference type="Pfam" id="PF01138"/>
    </source>
</evidence>
<keyword evidence="5" id="KW-0698">rRNA processing</keyword>
<evidence type="ECO:0000256" key="9">
    <source>
        <dbReference type="ARBA" id="ARBA00030617"/>
    </source>
</evidence>
<dbReference type="GO" id="GO:0034475">
    <property type="term" value="P:U4 snRNA 3'-end processing"/>
    <property type="evidence" value="ECO:0007669"/>
    <property type="project" value="TreeGrafter"/>
</dbReference>
<comment type="subcellular location">
    <subcellularLocation>
        <location evidence="1">Cytoplasm</location>
    </subcellularLocation>
    <subcellularLocation>
        <location evidence="2">Nucleus</location>
        <location evidence="2">Nucleolus</location>
    </subcellularLocation>
</comment>
<dbReference type="Pfam" id="PF01138">
    <property type="entry name" value="RNase_PH"/>
    <property type="match status" value="1"/>
</dbReference>
<evidence type="ECO:0000256" key="4">
    <source>
        <dbReference type="ARBA" id="ARBA00022490"/>
    </source>
</evidence>
<feature type="domain" description="Exoribonuclease phosphorolytic" evidence="10">
    <location>
        <begin position="40"/>
        <end position="199"/>
    </location>
</feature>
<name>A0A1E3PDP4_9ASCO</name>
<dbReference type="Proteomes" id="UP000095009">
    <property type="component" value="Unassembled WGS sequence"/>
</dbReference>
<dbReference type="InterPro" id="IPR001247">
    <property type="entry name" value="ExoRNase_PH_dom1"/>
</dbReference>
<dbReference type="GO" id="GO:0005730">
    <property type="term" value="C:nucleolus"/>
    <property type="evidence" value="ECO:0007669"/>
    <property type="project" value="UniProtKB-SubCell"/>
</dbReference>
<dbReference type="InterPro" id="IPR050590">
    <property type="entry name" value="Exosome_comp_Rrp42_subfam"/>
</dbReference>
<evidence type="ECO:0000313" key="12">
    <source>
        <dbReference type="Proteomes" id="UP000095009"/>
    </source>
</evidence>
<dbReference type="AlphaFoldDB" id="A0A1E3PDP4"/>
<keyword evidence="4" id="KW-0963">Cytoplasm</keyword>
<dbReference type="EMBL" id="KV454415">
    <property type="protein sequence ID" value="ODQ63410.1"/>
    <property type="molecule type" value="Genomic_DNA"/>
</dbReference>
<dbReference type="GO" id="GO:0034476">
    <property type="term" value="P:U5 snRNA 3'-end processing"/>
    <property type="evidence" value="ECO:0007669"/>
    <property type="project" value="TreeGrafter"/>
</dbReference>
<gene>
    <name evidence="11" type="ORF">NADFUDRAFT_53675</name>
</gene>
<dbReference type="Gene3D" id="3.30.230.70">
    <property type="entry name" value="GHMP Kinase, N-terminal domain"/>
    <property type="match status" value="1"/>
</dbReference>
<keyword evidence="7" id="KW-0694">RNA-binding</keyword>
<evidence type="ECO:0000313" key="11">
    <source>
        <dbReference type="EMBL" id="ODQ63410.1"/>
    </source>
</evidence>
<reference evidence="11 12" key="1">
    <citation type="journal article" date="2016" name="Proc. Natl. Acad. Sci. U.S.A.">
        <title>Comparative genomics of biotechnologically important yeasts.</title>
        <authorList>
            <person name="Riley R."/>
            <person name="Haridas S."/>
            <person name="Wolfe K.H."/>
            <person name="Lopes M.R."/>
            <person name="Hittinger C.T."/>
            <person name="Goeker M."/>
            <person name="Salamov A.A."/>
            <person name="Wisecaver J.H."/>
            <person name="Long T.M."/>
            <person name="Calvey C.H."/>
            <person name="Aerts A.L."/>
            <person name="Barry K.W."/>
            <person name="Choi C."/>
            <person name="Clum A."/>
            <person name="Coughlan A.Y."/>
            <person name="Deshpande S."/>
            <person name="Douglass A.P."/>
            <person name="Hanson S.J."/>
            <person name="Klenk H.-P."/>
            <person name="LaButti K.M."/>
            <person name="Lapidus A."/>
            <person name="Lindquist E.A."/>
            <person name="Lipzen A.M."/>
            <person name="Meier-Kolthoff J.P."/>
            <person name="Ohm R.A."/>
            <person name="Otillar R.P."/>
            <person name="Pangilinan J.L."/>
            <person name="Peng Y."/>
            <person name="Rokas A."/>
            <person name="Rosa C.A."/>
            <person name="Scheuner C."/>
            <person name="Sibirny A.A."/>
            <person name="Slot J.C."/>
            <person name="Stielow J.B."/>
            <person name="Sun H."/>
            <person name="Kurtzman C.P."/>
            <person name="Blackwell M."/>
            <person name="Grigoriev I.V."/>
            <person name="Jeffries T.W."/>
        </authorList>
    </citation>
    <scope>NUCLEOTIDE SEQUENCE [LARGE SCALE GENOMIC DNA]</scope>
    <source>
        <strain evidence="11 12">DSM 6958</strain>
    </source>
</reference>
<dbReference type="PANTHER" id="PTHR11097:SF9">
    <property type="entry name" value="EXOSOME COMPLEX COMPONENT RRP43"/>
    <property type="match status" value="1"/>
</dbReference>
<evidence type="ECO:0000256" key="6">
    <source>
        <dbReference type="ARBA" id="ARBA00022835"/>
    </source>
</evidence>
<evidence type="ECO:0000256" key="3">
    <source>
        <dbReference type="ARBA" id="ARBA00006678"/>
    </source>
</evidence>
<dbReference type="GO" id="GO:0071038">
    <property type="term" value="P:TRAMP-dependent tRNA surveillance pathway"/>
    <property type="evidence" value="ECO:0007669"/>
    <property type="project" value="TreeGrafter"/>
</dbReference>
<accession>A0A1E3PDP4</accession>
<dbReference type="GO" id="GO:0000467">
    <property type="term" value="P:exonucleolytic trimming to generate mature 3'-end of 5.8S rRNA from tricistronic rRNA transcript (SSU-rRNA, 5.8S rRNA, LSU-rRNA)"/>
    <property type="evidence" value="ECO:0007669"/>
    <property type="project" value="UniProtKB-ARBA"/>
</dbReference>
<proteinExistence type="inferred from homology"/>
<sequence length="350" mass="38437">MSIRPIQFPDEVFARVCPDLYFERHLSLGLRPHSLRKFDEFRQIKVKFGNTDSENWQDYSSNLTLGTSSVRSDGINIVCSVTGGITEQEPVAGSGIYPNVEILRGGVGASSANGGAPSEEEMVASQGICDILRRLVNKESHNKCQFELFEKDLETGKSTVIPNKWLILNCHINVLSRNGPISDYAWIAVLEALKDVTVPEFRYNYDTQQVEIMSGAAHPGQKLDFAFLNNKTQIPVASSFGILNANLEVEDSENEDGDETEVTLEKTQVVIADIQGESEEVATSTTHQGSRVSVMVSGDEKLSAFSFVGVTRDMNAIKQCLALAKSRAQSIGAKVDSGDTLWSTEETYRG</sequence>
<dbReference type="GO" id="GO:0016075">
    <property type="term" value="P:rRNA catabolic process"/>
    <property type="evidence" value="ECO:0007669"/>
    <property type="project" value="TreeGrafter"/>
</dbReference>
<dbReference type="InterPro" id="IPR027408">
    <property type="entry name" value="PNPase/RNase_PH_dom_sf"/>
</dbReference>
<evidence type="ECO:0000256" key="7">
    <source>
        <dbReference type="ARBA" id="ARBA00022884"/>
    </source>
</evidence>
<evidence type="ECO:0000256" key="2">
    <source>
        <dbReference type="ARBA" id="ARBA00004604"/>
    </source>
</evidence>
<dbReference type="GO" id="GO:0071028">
    <property type="term" value="P:nuclear mRNA surveillance"/>
    <property type="evidence" value="ECO:0007669"/>
    <property type="project" value="TreeGrafter"/>
</dbReference>
<dbReference type="GO" id="GO:0000176">
    <property type="term" value="C:nuclear exosome (RNase complex)"/>
    <property type="evidence" value="ECO:0007669"/>
    <property type="project" value="TreeGrafter"/>
</dbReference>
<dbReference type="OrthoDB" id="45882at2759"/>
<dbReference type="GO" id="GO:0071035">
    <property type="term" value="P:nuclear polyadenylation-dependent rRNA catabolic process"/>
    <property type="evidence" value="ECO:0007669"/>
    <property type="project" value="TreeGrafter"/>
</dbReference>
<keyword evidence="6" id="KW-0271">Exosome</keyword>
<dbReference type="GO" id="GO:0000177">
    <property type="term" value="C:cytoplasmic exosome (RNase complex)"/>
    <property type="evidence" value="ECO:0007669"/>
    <property type="project" value="UniProtKB-ARBA"/>
</dbReference>
<protein>
    <recommendedName>
        <fullName evidence="9">Ribosomal RNA-processing protein 43</fullName>
    </recommendedName>
</protein>
<dbReference type="GO" id="GO:0035925">
    <property type="term" value="F:mRNA 3'-UTR AU-rich region binding"/>
    <property type="evidence" value="ECO:0007669"/>
    <property type="project" value="TreeGrafter"/>
</dbReference>
<evidence type="ECO:0000256" key="1">
    <source>
        <dbReference type="ARBA" id="ARBA00004496"/>
    </source>
</evidence>
<dbReference type="PANTHER" id="PTHR11097">
    <property type="entry name" value="EXOSOME COMPLEX EXONUCLEASE RIBOSOMAL RNA PROCESSING PROTEIN"/>
    <property type="match status" value="1"/>
</dbReference>
<keyword evidence="8" id="KW-0539">Nucleus</keyword>
<keyword evidence="12" id="KW-1185">Reference proteome</keyword>
<evidence type="ECO:0000256" key="8">
    <source>
        <dbReference type="ARBA" id="ARBA00023242"/>
    </source>
</evidence>
<dbReference type="SUPFAM" id="SSF54211">
    <property type="entry name" value="Ribosomal protein S5 domain 2-like"/>
    <property type="match status" value="1"/>
</dbReference>
<evidence type="ECO:0000256" key="5">
    <source>
        <dbReference type="ARBA" id="ARBA00022552"/>
    </source>
</evidence>
<comment type="similarity">
    <text evidence="3">Belongs to the RNase PH family.</text>
</comment>
<organism evidence="11 12">
    <name type="scientific">Nadsonia fulvescens var. elongata DSM 6958</name>
    <dbReference type="NCBI Taxonomy" id="857566"/>
    <lineage>
        <taxon>Eukaryota</taxon>
        <taxon>Fungi</taxon>
        <taxon>Dikarya</taxon>
        <taxon>Ascomycota</taxon>
        <taxon>Saccharomycotina</taxon>
        <taxon>Dipodascomycetes</taxon>
        <taxon>Dipodascales</taxon>
        <taxon>Dipodascales incertae sedis</taxon>
        <taxon>Nadsonia</taxon>
    </lineage>
</organism>